<accession>A0A2I0JVD5</accession>
<keyword evidence="3" id="KW-1185">Reference proteome</keyword>
<evidence type="ECO:0000259" key="1">
    <source>
        <dbReference type="Pfam" id="PF03732"/>
    </source>
</evidence>
<feature type="domain" description="Retrotransposon gag" evidence="1">
    <location>
        <begin position="177"/>
        <end position="252"/>
    </location>
</feature>
<reference evidence="2 3" key="1">
    <citation type="submission" date="2017-11" db="EMBL/GenBank/DDBJ databases">
        <title>De-novo sequencing of pomegranate (Punica granatum L.) genome.</title>
        <authorList>
            <person name="Akparov Z."/>
            <person name="Amiraslanov A."/>
            <person name="Hajiyeva S."/>
            <person name="Abbasov M."/>
            <person name="Kaur K."/>
            <person name="Hamwieh A."/>
            <person name="Solovyev V."/>
            <person name="Salamov A."/>
            <person name="Braich B."/>
            <person name="Kosarev P."/>
            <person name="Mahmoud A."/>
            <person name="Hajiyev E."/>
            <person name="Babayeva S."/>
            <person name="Izzatullayeva V."/>
            <person name="Mammadov A."/>
            <person name="Mammadov A."/>
            <person name="Sharifova S."/>
            <person name="Ojaghi J."/>
            <person name="Eynullazada K."/>
            <person name="Bayramov B."/>
            <person name="Abdulazimova A."/>
            <person name="Shahmuradov I."/>
        </authorList>
    </citation>
    <scope>NUCLEOTIDE SEQUENCE [LARGE SCALE GENOMIC DNA]</scope>
    <source>
        <strain evidence="3">cv. AG2017</strain>
        <tissue evidence="2">Leaf</tissue>
    </source>
</reference>
<dbReference type="PANTHER" id="PTHR33223:SF10">
    <property type="entry name" value="AMINOTRANSFERASE-LIKE PLANT MOBILE DOMAIN-CONTAINING PROTEIN"/>
    <property type="match status" value="1"/>
</dbReference>
<dbReference type="Pfam" id="PF03732">
    <property type="entry name" value="Retrotrans_gag"/>
    <property type="match status" value="1"/>
</dbReference>
<dbReference type="AlphaFoldDB" id="A0A2I0JVD5"/>
<dbReference type="Proteomes" id="UP000233551">
    <property type="component" value="Unassembled WGS sequence"/>
</dbReference>
<comment type="caution">
    <text evidence="2">The sequence shown here is derived from an EMBL/GenBank/DDBJ whole genome shotgun (WGS) entry which is preliminary data.</text>
</comment>
<gene>
    <name evidence="2" type="ORF">CRG98_019332</name>
</gene>
<evidence type="ECO:0000313" key="2">
    <source>
        <dbReference type="EMBL" id="PKI60277.1"/>
    </source>
</evidence>
<dbReference type="STRING" id="22663.A0A2I0JVD5"/>
<dbReference type="InterPro" id="IPR005162">
    <property type="entry name" value="Retrotrans_gag_dom"/>
</dbReference>
<dbReference type="PANTHER" id="PTHR33223">
    <property type="entry name" value="CCHC-TYPE DOMAIN-CONTAINING PROTEIN"/>
    <property type="match status" value="1"/>
</dbReference>
<protein>
    <recommendedName>
        <fullName evidence="1">Retrotransposon gag domain-containing protein</fullName>
    </recommendedName>
</protein>
<proteinExistence type="predicted"/>
<evidence type="ECO:0000313" key="3">
    <source>
        <dbReference type="Proteomes" id="UP000233551"/>
    </source>
</evidence>
<dbReference type="EMBL" id="PGOL01001170">
    <property type="protein sequence ID" value="PKI60277.1"/>
    <property type="molecule type" value="Genomic_DNA"/>
</dbReference>
<organism evidence="2 3">
    <name type="scientific">Punica granatum</name>
    <name type="common">Pomegranate</name>
    <dbReference type="NCBI Taxonomy" id="22663"/>
    <lineage>
        <taxon>Eukaryota</taxon>
        <taxon>Viridiplantae</taxon>
        <taxon>Streptophyta</taxon>
        <taxon>Embryophyta</taxon>
        <taxon>Tracheophyta</taxon>
        <taxon>Spermatophyta</taxon>
        <taxon>Magnoliopsida</taxon>
        <taxon>eudicotyledons</taxon>
        <taxon>Gunneridae</taxon>
        <taxon>Pentapetalae</taxon>
        <taxon>rosids</taxon>
        <taxon>malvids</taxon>
        <taxon>Myrtales</taxon>
        <taxon>Lythraceae</taxon>
        <taxon>Punica</taxon>
    </lineage>
</organism>
<sequence>MARTRSDSKVGTGGALNSQPAMEINLLPSNLLQEEKLLTRIRFWKLFLQREKVREERGRKTVYDGAHLHPSQDPSALILRQTSPPASLSFEDVHSMIAADQISKTIKASERRHLGLTLLKDSESPFSSEILEATLPPKLMVPQITQYDGKTGPRDHVRKRITSLLGRRASEELQCLLFPATLIGIAADWFHSLPPRSVRDFEQLRDKFGERFSSICRFKRDVSELFAMEQQEKETLRQWYNRFFDVVAEVDNISARGCVGISAWA</sequence>
<name>A0A2I0JVD5_PUNGR</name>